<dbReference type="PATRIC" id="fig|394.7.peg.5877"/>
<evidence type="ECO:0000259" key="3">
    <source>
        <dbReference type="Pfam" id="PF21338"/>
    </source>
</evidence>
<dbReference type="InterPro" id="IPR014711">
    <property type="entry name" value="TopoI_cat_a-hlx-sub_euk"/>
</dbReference>
<dbReference type="PROSITE" id="PS52038">
    <property type="entry name" value="TOPO_IB_2"/>
    <property type="match status" value="1"/>
</dbReference>
<keyword evidence="5" id="KW-1185">Reference proteome</keyword>
<dbReference type="SUPFAM" id="SSF56349">
    <property type="entry name" value="DNA breaking-rejoining enzymes"/>
    <property type="match status" value="1"/>
</dbReference>
<dbReference type="InterPro" id="IPR049331">
    <property type="entry name" value="Top1B_N_bact"/>
</dbReference>
<dbReference type="AlphaFoldDB" id="C3M967"/>
<dbReference type="HOGENOM" id="CLU_046978_1_1_5"/>
<dbReference type="OrthoDB" id="9778962at2"/>
<gene>
    <name evidence="4" type="ordered locus">NGR_c30410</name>
</gene>
<dbReference type="eggNOG" id="COG3569">
    <property type="taxonomic scope" value="Bacteria"/>
</dbReference>
<proteinExistence type="predicted"/>
<organism evidence="4 5">
    <name type="scientific">Sinorhizobium fredii (strain NBRC 101917 / NGR234)</name>
    <dbReference type="NCBI Taxonomy" id="394"/>
    <lineage>
        <taxon>Bacteria</taxon>
        <taxon>Pseudomonadati</taxon>
        <taxon>Pseudomonadota</taxon>
        <taxon>Alphaproteobacteria</taxon>
        <taxon>Hyphomicrobiales</taxon>
        <taxon>Rhizobiaceae</taxon>
        <taxon>Sinorhizobium/Ensifer group</taxon>
        <taxon>Sinorhizobium</taxon>
    </lineage>
</organism>
<dbReference type="Pfam" id="PF21338">
    <property type="entry name" value="Top1B_N_bact"/>
    <property type="match status" value="1"/>
</dbReference>
<feature type="domain" description="DNA topoisomerase IB N-terminal" evidence="3">
    <location>
        <begin position="61"/>
        <end position="109"/>
    </location>
</feature>
<name>C3M967_SINFN</name>
<feature type="region of interest" description="Disordered" evidence="1">
    <location>
        <begin position="1"/>
        <end position="41"/>
    </location>
</feature>
<dbReference type="InterPro" id="IPR011010">
    <property type="entry name" value="DNA_brk_join_enz"/>
</dbReference>
<accession>C3M967</accession>
<evidence type="ECO:0000313" key="5">
    <source>
        <dbReference type="Proteomes" id="UP000001054"/>
    </source>
</evidence>
<dbReference type="InterPro" id="IPR013500">
    <property type="entry name" value="TopoI_cat_euk"/>
</dbReference>
<feature type="domain" description="DNA topoisomerase I catalytic core eukaryotic-type" evidence="2">
    <location>
        <begin position="122"/>
        <end position="328"/>
    </location>
</feature>
<evidence type="ECO:0000313" key="4">
    <source>
        <dbReference type="EMBL" id="ACP26778.1"/>
    </source>
</evidence>
<dbReference type="Proteomes" id="UP000001054">
    <property type="component" value="Chromosome"/>
</dbReference>
<dbReference type="GO" id="GO:0006265">
    <property type="term" value="P:DNA topological change"/>
    <property type="evidence" value="ECO:0007669"/>
    <property type="project" value="InterPro"/>
</dbReference>
<dbReference type="InterPro" id="IPR035447">
    <property type="entry name" value="DNA_topo_I_N_sf"/>
</dbReference>
<dbReference type="GO" id="GO:0003917">
    <property type="term" value="F:DNA topoisomerase type I (single strand cut, ATP-independent) activity"/>
    <property type="evidence" value="ECO:0007669"/>
    <property type="project" value="InterPro"/>
</dbReference>
<evidence type="ECO:0000259" key="2">
    <source>
        <dbReference type="Pfam" id="PF01028"/>
    </source>
</evidence>
<dbReference type="Gene3D" id="1.10.132.120">
    <property type="match status" value="1"/>
</dbReference>
<sequence length="391" mass="43217">MPLQIASNPVRRAARMPDRPGAGRSRNGRDRAVGEVPPKESGLVYVSDSEPGIRRQRSGKGFAYRLPDGSILTDPAVKARIASLGLPPAYENVWICLDENGHLQATGYDTRGRKQYRYHSEWQALRSGDKFAQLLLFGKALPRIRRMIRRHMEGGTDDARTVLAALVALLDEVHLRTGSPAYAQANSTYGATTLLKRHLRLLDGCIELRFTAKGGKRVQRRLRRPKLQRLLEDIADLPGRQLFVWRDDNDMLRPVDSGRLNRYLAEVAGFPVSAKTFRTWAGSVAAFAAAREAMEKGERPTVKRMCEAAAAVLCNTPAICRKSYIHPEIIGLADTACPATAKQLRRRGRAKPELRVEEARLLTFLARAVRSEPKAAAAINGMTAGLAPAVI</sequence>
<dbReference type="Gene3D" id="3.30.66.10">
    <property type="entry name" value="DNA topoisomerase I domain"/>
    <property type="match status" value="1"/>
</dbReference>
<dbReference type="Gene3D" id="3.90.15.10">
    <property type="entry name" value="Topoisomerase I, Chain A, domain 3"/>
    <property type="match status" value="1"/>
</dbReference>
<dbReference type="Pfam" id="PF01028">
    <property type="entry name" value="Topoisom_I"/>
    <property type="match status" value="1"/>
</dbReference>
<dbReference type="GO" id="GO:0003677">
    <property type="term" value="F:DNA binding"/>
    <property type="evidence" value="ECO:0007669"/>
    <property type="project" value="InterPro"/>
</dbReference>
<protein>
    <submittedName>
        <fullName evidence="4">DNA topoisomerase I protein</fullName>
    </submittedName>
</protein>
<dbReference type="SUPFAM" id="SSF55869">
    <property type="entry name" value="DNA topoisomerase I domain"/>
    <property type="match status" value="1"/>
</dbReference>
<reference evidence="4 5" key="1">
    <citation type="journal article" date="2009" name="Appl. Environ. Microbiol.">
        <title>Rhizobium sp. strain NGR234 possesses a remarkable number of secretion systems.</title>
        <authorList>
            <person name="Schmeisser C."/>
            <person name="Liesegang H."/>
            <person name="Krysciak D."/>
            <person name="Bakkou N."/>
            <person name="Le Quere A."/>
            <person name="Wollherr A."/>
            <person name="Heinemeyer I."/>
            <person name="Morgenstern B."/>
            <person name="Pommerening-Roeser A."/>
            <person name="Flores M."/>
            <person name="Palacios R."/>
            <person name="Brenner S."/>
            <person name="Gottschalk G."/>
            <person name="Schmitz R.A."/>
            <person name="Broughton W.J."/>
            <person name="Perret X."/>
            <person name="Strittmatter A.W."/>
            <person name="Streit W.R."/>
        </authorList>
    </citation>
    <scope>NUCLEOTIDE SEQUENCE [LARGE SCALE GENOMIC DNA]</scope>
    <source>
        <strain evidence="5">NBRC 101917 / NGR234</strain>
    </source>
</reference>
<dbReference type="STRING" id="394.NGR_c30410"/>
<evidence type="ECO:0000256" key="1">
    <source>
        <dbReference type="SAM" id="MobiDB-lite"/>
    </source>
</evidence>
<dbReference type="KEGG" id="rhi:NGR_c30410"/>
<dbReference type="RefSeq" id="WP_012709531.1">
    <property type="nucleotide sequence ID" value="NC_012587.1"/>
</dbReference>
<dbReference type="EMBL" id="CP001389">
    <property type="protein sequence ID" value="ACP26778.1"/>
    <property type="molecule type" value="Genomic_DNA"/>
</dbReference>